<evidence type="ECO:0000313" key="8">
    <source>
        <dbReference type="Proteomes" id="UP000621500"/>
    </source>
</evidence>
<organism evidence="7 8">
    <name type="scientific">Plantactinospora mayteni</name>
    <dbReference type="NCBI Taxonomy" id="566021"/>
    <lineage>
        <taxon>Bacteria</taxon>
        <taxon>Bacillati</taxon>
        <taxon>Actinomycetota</taxon>
        <taxon>Actinomycetes</taxon>
        <taxon>Micromonosporales</taxon>
        <taxon>Micromonosporaceae</taxon>
        <taxon>Plantactinospora</taxon>
    </lineage>
</organism>
<dbReference type="RefSeq" id="WP_203858590.1">
    <property type="nucleotide sequence ID" value="NZ_BAAAZQ010000001.1"/>
</dbReference>
<gene>
    <name evidence="7" type="ORF">Pma05_36800</name>
</gene>
<proteinExistence type="predicted"/>
<comment type="subcellular location">
    <subcellularLocation>
        <location evidence="1">Membrane</location>
        <topology evidence="1">Multi-pass membrane protein</topology>
    </subcellularLocation>
</comment>
<sequence>MTSLAIGCRVLIGVVFVIAVAGKLRRATAFTEFVASVRQMGVLPPALARPAAVAVAAAELAIVLALAVPARQAGVLGFGLAVGLLAAMTAGIAMSLARGNREPCRCFGRSETPLGARHVGRNVVLVAVALLGLLGSLSGGPVDAGIAVVVAVAGAVLGGLVVMLDDIIALVEPASTGIR</sequence>
<dbReference type="Proteomes" id="UP000621500">
    <property type="component" value="Unassembled WGS sequence"/>
</dbReference>
<feature type="transmembrane region" description="Helical" evidence="5">
    <location>
        <begin position="6"/>
        <end position="25"/>
    </location>
</feature>
<evidence type="ECO:0000256" key="1">
    <source>
        <dbReference type="ARBA" id="ARBA00004141"/>
    </source>
</evidence>
<keyword evidence="4 5" id="KW-0472">Membrane</keyword>
<reference evidence="7 8" key="1">
    <citation type="submission" date="2021-01" db="EMBL/GenBank/DDBJ databases">
        <title>Whole genome shotgun sequence of Plantactinospora mayteni NBRC 109088.</title>
        <authorList>
            <person name="Komaki H."/>
            <person name="Tamura T."/>
        </authorList>
    </citation>
    <scope>NUCLEOTIDE SEQUENCE [LARGE SCALE GENOMIC DNA]</scope>
    <source>
        <strain evidence="7 8">NBRC 109088</strain>
    </source>
</reference>
<keyword evidence="8" id="KW-1185">Reference proteome</keyword>
<evidence type="ECO:0000256" key="5">
    <source>
        <dbReference type="SAM" id="Phobius"/>
    </source>
</evidence>
<dbReference type="EMBL" id="BONX01000023">
    <property type="protein sequence ID" value="GIG97107.1"/>
    <property type="molecule type" value="Genomic_DNA"/>
</dbReference>
<feature type="domain" description="Methylamine utilisation protein MauE" evidence="6">
    <location>
        <begin position="2"/>
        <end position="134"/>
    </location>
</feature>
<dbReference type="Pfam" id="PF07291">
    <property type="entry name" value="MauE"/>
    <property type="match status" value="1"/>
</dbReference>
<feature type="transmembrane region" description="Helical" evidence="5">
    <location>
        <begin position="118"/>
        <end position="138"/>
    </location>
</feature>
<name>A0ABQ4ER17_9ACTN</name>
<keyword evidence="3 5" id="KW-1133">Transmembrane helix</keyword>
<evidence type="ECO:0000259" key="6">
    <source>
        <dbReference type="Pfam" id="PF07291"/>
    </source>
</evidence>
<evidence type="ECO:0000256" key="4">
    <source>
        <dbReference type="ARBA" id="ARBA00023136"/>
    </source>
</evidence>
<comment type="caution">
    <text evidence="7">The sequence shown here is derived from an EMBL/GenBank/DDBJ whole genome shotgun (WGS) entry which is preliminary data.</text>
</comment>
<feature type="transmembrane region" description="Helical" evidence="5">
    <location>
        <begin position="144"/>
        <end position="164"/>
    </location>
</feature>
<dbReference type="InterPro" id="IPR009908">
    <property type="entry name" value="Methylamine_util_MauE"/>
</dbReference>
<evidence type="ECO:0000256" key="3">
    <source>
        <dbReference type="ARBA" id="ARBA00022989"/>
    </source>
</evidence>
<feature type="transmembrane region" description="Helical" evidence="5">
    <location>
        <begin position="46"/>
        <end position="68"/>
    </location>
</feature>
<keyword evidence="2 5" id="KW-0812">Transmembrane</keyword>
<accession>A0ABQ4ER17</accession>
<feature type="transmembrane region" description="Helical" evidence="5">
    <location>
        <begin position="74"/>
        <end position="97"/>
    </location>
</feature>
<protein>
    <recommendedName>
        <fullName evidence="6">Methylamine utilisation protein MauE domain-containing protein</fullName>
    </recommendedName>
</protein>
<evidence type="ECO:0000256" key="2">
    <source>
        <dbReference type="ARBA" id="ARBA00022692"/>
    </source>
</evidence>
<evidence type="ECO:0000313" key="7">
    <source>
        <dbReference type="EMBL" id="GIG97107.1"/>
    </source>
</evidence>